<name>A0AA40FYZ2_9HYME</name>
<accession>A0AA40FYZ2</accession>
<keyword evidence="2" id="KW-1185">Reference proteome</keyword>
<evidence type="ECO:0000313" key="1">
    <source>
        <dbReference type="EMBL" id="KAK1127814.1"/>
    </source>
</evidence>
<organism evidence="1 2">
    <name type="scientific">Melipona bicolor</name>
    <dbReference type="NCBI Taxonomy" id="60889"/>
    <lineage>
        <taxon>Eukaryota</taxon>
        <taxon>Metazoa</taxon>
        <taxon>Ecdysozoa</taxon>
        <taxon>Arthropoda</taxon>
        <taxon>Hexapoda</taxon>
        <taxon>Insecta</taxon>
        <taxon>Pterygota</taxon>
        <taxon>Neoptera</taxon>
        <taxon>Endopterygota</taxon>
        <taxon>Hymenoptera</taxon>
        <taxon>Apocrita</taxon>
        <taxon>Aculeata</taxon>
        <taxon>Apoidea</taxon>
        <taxon>Anthophila</taxon>
        <taxon>Apidae</taxon>
        <taxon>Melipona</taxon>
    </lineage>
</organism>
<sequence length="54" mass="6045">MQETVAIISTILHIELYNPSISDSSPPQETKASGLLVIKQLSVLERNHQLLREC</sequence>
<dbReference type="Proteomes" id="UP001177670">
    <property type="component" value="Unassembled WGS sequence"/>
</dbReference>
<evidence type="ECO:0000313" key="2">
    <source>
        <dbReference type="Proteomes" id="UP001177670"/>
    </source>
</evidence>
<comment type="caution">
    <text evidence="1">The sequence shown here is derived from an EMBL/GenBank/DDBJ whole genome shotgun (WGS) entry which is preliminary data.</text>
</comment>
<protein>
    <submittedName>
        <fullName evidence="1">Uncharacterized protein</fullName>
    </submittedName>
</protein>
<proteinExistence type="predicted"/>
<dbReference type="EMBL" id="JAHYIQ010000011">
    <property type="protein sequence ID" value="KAK1127814.1"/>
    <property type="molecule type" value="Genomic_DNA"/>
</dbReference>
<gene>
    <name evidence="1" type="ORF">K0M31_003306</name>
</gene>
<reference evidence="1" key="1">
    <citation type="submission" date="2021-10" db="EMBL/GenBank/DDBJ databases">
        <title>Melipona bicolor Genome sequencing and assembly.</title>
        <authorList>
            <person name="Araujo N.S."/>
            <person name="Arias M.C."/>
        </authorList>
    </citation>
    <scope>NUCLEOTIDE SEQUENCE</scope>
    <source>
        <strain evidence="1">USP_2M_L1-L4_2017</strain>
        <tissue evidence="1">Whole body</tissue>
    </source>
</reference>
<dbReference type="AlphaFoldDB" id="A0AA40FYZ2"/>